<dbReference type="GO" id="GO:0005975">
    <property type="term" value="P:carbohydrate metabolic process"/>
    <property type="evidence" value="ECO:0007669"/>
    <property type="project" value="InterPro"/>
</dbReference>
<dbReference type="EMBL" id="QUAE01000003">
    <property type="protein sequence ID" value="REJ10307.1"/>
    <property type="molecule type" value="Genomic_DNA"/>
</dbReference>
<accession>A0A3E0JBX5</accession>
<sequence>MNLRMEGDIEEFQAALDELAEIYGCSLNKEGGLRIQVKRWEHKNLKVILNEGEGSILFNQPIHLFRALGLLLEKAAHTSTFTIEETPQFTMNGIMLDCSRNGVMKPEQIKTMIRMMAVMGLNMLMLYMEDTYEIEEQSYFGYRRGRYSQDELKELDDYAAVFGIELIPSIQTLAHLSTFLRWDGNEALKDTSDILLAGAEETYELIEQMISSVMQLFRTKRIHIGMDEAHLLGRGQYLKKHGYRPSFEIMNDHLKEVLQITRKKGLNPMIWSDMYFRMGSDQGHYYDLDAHIPEDVIQEMPKDVKYVYWDYYHEDEEFYRMFLQKHQSFGTKPLFAGGIWTWNGVSIHYPKTFRVIESSYGACKKEGIEEVFSTLWGDNGAETNPFQSLLGLQLIAEHGYAKEPDMEKVRERFAFCTGADMEAFQKVGDLDQPPGAEEGQLEPDNPSKYLLWQDPFVGLFDKQGEGLPLNDYYEDLHRQLEKSKKSVGSWSWILEVPSQICAVLSLKSEFNHQLKTAYEKNDLTTLHQMKEKLLPNLLQEVERLRDMHYEQWMKVNKPFGWEVLDIRYGGLMARLKTAERRLSDYLEGHILDLPELEEERLPFSSRENGYVRCNDYQSIASANPL</sequence>
<organism evidence="5 6">
    <name type="scientific">Halobacillus trueperi</name>
    <dbReference type="NCBI Taxonomy" id="156205"/>
    <lineage>
        <taxon>Bacteria</taxon>
        <taxon>Bacillati</taxon>
        <taxon>Bacillota</taxon>
        <taxon>Bacilli</taxon>
        <taxon>Bacillales</taxon>
        <taxon>Bacillaceae</taxon>
        <taxon>Halobacillus</taxon>
    </lineage>
</organism>
<dbReference type="CDD" id="cd06565">
    <property type="entry name" value="GH20_GcnA-like"/>
    <property type="match status" value="1"/>
</dbReference>
<feature type="domain" description="Glycoside Hydrolase 20C C-terminal" evidence="4">
    <location>
        <begin position="423"/>
        <end position="608"/>
    </location>
</feature>
<dbReference type="Gene3D" id="3.20.20.80">
    <property type="entry name" value="Glycosidases"/>
    <property type="match status" value="1"/>
</dbReference>
<dbReference type="PANTHER" id="PTHR21040:SF8">
    <property type="entry name" value="BCDNA.GH04120"/>
    <property type="match status" value="1"/>
</dbReference>
<gene>
    <name evidence="5" type="ORF">DYE48_06290</name>
</gene>
<comment type="similarity">
    <text evidence="1">Belongs to the glycosyl hydrolase 20 family.</text>
</comment>
<keyword evidence="6" id="KW-1185">Reference proteome</keyword>
<dbReference type="InterPro" id="IPR015883">
    <property type="entry name" value="Glyco_hydro_20_cat"/>
</dbReference>
<evidence type="ECO:0000259" key="3">
    <source>
        <dbReference type="Pfam" id="PF00728"/>
    </source>
</evidence>
<dbReference type="RefSeq" id="WP_115822888.1">
    <property type="nucleotide sequence ID" value="NZ_QUAE01000003.1"/>
</dbReference>
<feature type="domain" description="Glycoside hydrolase family 20 catalytic" evidence="3">
    <location>
        <begin position="91"/>
        <end position="276"/>
    </location>
</feature>
<dbReference type="PANTHER" id="PTHR21040">
    <property type="entry name" value="BCDNA.GH04120"/>
    <property type="match status" value="1"/>
</dbReference>
<dbReference type="GO" id="GO:0004563">
    <property type="term" value="F:beta-N-acetylhexosaminidase activity"/>
    <property type="evidence" value="ECO:0007669"/>
    <property type="project" value="UniProtKB-ARBA"/>
</dbReference>
<dbReference type="Proteomes" id="UP000256305">
    <property type="component" value="Unassembled WGS sequence"/>
</dbReference>
<dbReference type="InterPro" id="IPR017853">
    <property type="entry name" value="GH"/>
</dbReference>
<evidence type="ECO:0000259" key="4">
    <source>
        <dbReference type="Pfam" id="PF18088"/>
    </source>
</evidence>
<dbReference type="AlphaFoldDB" id="A0A3E0JBX5"/>
<dbReference type="Pfam" id="PF18088">
    <property type="entry name" value="Glyco_H_20C_C"/>
    <property type="match status" value="1"/>
</dbReference>
<evidence type="ECO:0000313" key="6">
    <source>
        <dbReference type="Proteomes" id="UP000256305"/>
    </source>
</evidence>
<dbReference type="Gene3D" id="1.20.120.670">
    <property type="entry name" value="N-acetyl-b-d-glucoasminidase"/>
    <property type="match status" value="1"/>
</dbReference>
<dbReference type="SUPFAM" id="SSF51445">
    <property type="entry name" value="(Trans)glycosidases"/>
    <property type="match status" value="1"/>
</dbReference>
<proteinExistence type="inferred from homology"/>
<evidence type="ECO:0000256" key="1">
    <source>
        <dbReference type="ARBA" id="ARBA00006285"/>
    </source>
</evidence>
<protein>
    <submittedName>
        <fullName evidence="5">Beta-N-acetylhexosaminidase</fullName>
    </submittedName>
</protein>
<evidence type="ECO:0000313" key="5">
    <source>
        <dbReference type="EMBL" id="REJ10307.1"/>
    </source>
</evidence>
<comment type="caution">
    <text evidence="5">The sequence shown here is derived from an EMBL/GenBank/DDBJ whole genome shotgun (WGS) entry which is preliminary data.</text>
</comment>
<dbReference type="InterPro" id="IPR041063">
    <property type="entry name" value="Glyco_H_20C_C"/>
</dbReference>
<keyword evidence="2" id="KW-0378">Hydrolase</keyword>
<evidence type="ECO:0000256" key="2">
    <source>
        <dbReference type="ARBA" id="ARBA00022801"/>
    </source>
</evidence>
<name>A0A3E0JBX5_9BACI</name>
<reference evidence="5 6" key="1">
    <citation type="submission" date="2018-08" db="EMBL/GenBank/DDBJ databases">
        <title>Genome sequence of Halobacillus trueperi KCTC 3686.</title>
        <authorList>
            <person name="Cho K.H."/>
            <person name="Kwak M.-J."/>
            <person name="Kim B.-Y."/>
            <person name="Chun J."/>
        </authorList>
    </citation>
    <scope>NUCLEOTIDE SEQUENCE [LARGE SCALE GENOMIC DNA]</scope>
    <source>
        <strain evidence="5 6">KCTC 3686</strain>
    </source>
</reference>
<dbReference type="InterPro" id="IPR038901">
    <property type="entry name" value="HEXDC-like"/>
</dbReference>
<dbReference type="Pfam" id="PF00728">
    <property type="entry name" value="Glyco_hydro_20"/>
    <property type="match status" value="1"/>
</dbReference>